<organism evidence="1 2">
    <name type="scientific">Solanum commersonii</name>
    <name type="common">Commerson's wild potato</name>
    <name type="synonym">Commerson's nightshade</name>
    <dbReference type="NCBI Taxonomy" id="4109"/>
    <lineage>
        <taxon>Eukaryota</taxon>
        <taxon>Viridiplantae</taxon>
        <taxon>Streptophyta</taxon>
        <taxon>Embryophyta</taxon>
        <taxon>Tracheophyta</taxon>
        <taxon>Spermatophyta</taxon>
        <taxon>Magnoliopsida</taxon>
        <taxon>eudicotyledons</taxon>
        <taxon>Gunneridae</taxon>
        <taxon>Pentapetalae</taxon>
        <taxon>asterids</taxon>
        <taxon>lamiids</taxon>
        <taxon>Solanales</taxon>
        <taxon>Solanaceae</taxon>
        <taxon>Solanoideae</taxon>
        <taxon>Solaneae</taxon>
        <taxon>Solanum</taxon>
    </lineage>
</organism>
<evidence type="ECO:0000313" key="2">
    <source>
        <dbReference type="Proteomes" id="UP000824120"/>
    </source>
</evidence>
<dbReference type="EMBL" id="JACXVP010000002">
    <property type="protein sequence ID" value="KAG5620568.1"/>
    <property type="molecule type" value="Genomic_DNA"/>
</dbReference>
<proteinExistence type="predicted"/>
<dbReference type="Proteomes" id="UP000824120">
    <property type="component" value="Chromosome 2"/>
</dbReference>
<dbReference type="AlphaFoldDB" id="A0A9J6A841"/>
<name>A0A9J6A841_SOLCO</name>
<comment type="caution">
    <text evidence="1">The sequence shown here is derived from an EMBL/GenBank/DDBJ whole genome shotgun (WGS) entry which is preliminary data.</text>
</comment>
<accession>A0A9J6A841</accession>
<evidence type="ECO:0000313" key="1">
    <source>
        <dbReference type="EMBL" id="KAG5620568.1"/>
    </source>
</evidence>
<keyword evidence="2" id="KW-1185">Reference proteome</keyword>
<protein>
    <submittedName>
        <fullName evidence="1">Uncharacterized protein</fullName>
    </submittedName>
</protein>
<sequence>MAAPKGKISTYTSGQQEMDLNLSLGGSFNCEKPNEISMPQSFSQIRASTANNPAFQRAIEIVRSDLHNKLEDTSKIYGMLNVKNKEQGRTTILNVIQINMILRPPENNCLYINKERGEMPNTSKIIALLILYSSNVFLYEFMDGFLHWRMTILL</sequence>
<gene>
    <name evidence="1" type="ORF">H5410_005786</name>
</gene>
<dbReference type="OrthoDB" id="1298057at2759"/>
<reference evidence="1 2" key="1">
    <citation type="submission" date="2020-09" db="EMBL/GenBank/DDBJ databases">
        <title>De no assembly of potato wild relative species, Solanum commersonii.</title>
        <authorList>
            <person name="Cho K."/>
        </authorList>
    </citation>
    <scope>NUCLEOTIDE SEQUENCE [LARGE SCALE GENOMIC DNA]</scope>
    <source>
        <strain evidence="1">LZ3.2</strain>
        <tissue evidence="1">Leaf</tissue>
    </source>
</reference>